<organism evidence="1 2">
    <name type="scientific">Thioalkalivibrio denitrificans</name>
    <dbReference type="NCBI Taxonomy" id="108003"/>
    <lineage>
        <taxon>Bacteria</taxon>
        <taxon>Pseudomonadati</taxon>
        <taxon>Pseudomonadota</taxon>
        <taxon>Gammaproteobacteria</taxon>
        <taxon>Chromatiales</taxon>
        <taxon>Ectothiorhodospiraceae</taxon>
        <taxon>Thioalkalivibrio</taxon>
    </lineage>
</organism>
<dbReference type="EMBL" id="MVBK01000046">
    <property type="protein sequence ID" value="OOG24536.1"/>
    <property type="molecule type" value="Genomic_DNA"/>
</dbReference>
<evidence type="ECO:0000313" key="2">
    <source>
        <dbReference type="Proteomes" id="UP000189462"/>
    </source>
</evidence>
<name>A0A1V3NIE5_9GAMM</name>
<dbReference type="AlphaFoldDB" id="A0A1V3NIE5"/>
<accession>A0A1V3NIE5</accession>
<proteinExistence type="predicted"/>
<dbReference type="Proteomes" id="UP000189462">
    <property type="component" value="Unassembled WGS sequence"/>
</dbReference>
<evidence type="ECO:0000313" key="1">
    <source>
        <dbReference type="EMBL" id="OOG24536.1"/>
    </source>
</evidence>
<comment type="caution">
    <text evidence="1">The sequence shown here is derived from an EMBL/GenBank/DDBJ whole genome shotgun (WGS) entry which is preliminary data.</text>
</comment>
<keyword evidence="2" id="KW-1185">Reference proteome</keyword>
<reference evidence="1 2" key="1">
    <citation type="submission" date="2017-02" db="EMBL/GenBank/DDBJ databases">
        <title>Genomic diversity within the haloalkaliphilic genus Thioalkalivibrio.</title>
        <authorList>
            <person name="Ahn A.-C."/>
            <person name="Meier-Kolthoff J."/>
            <person name="Overmars L."/>
            <person name="Richter M."/>
            <person name="Woyke T."/>
            <person name="Sorokin D.Y."/>
            <person name="Muyzer G."/>
        </authorList>
    </citation>
    <scope>NUCLEOTIDE SEQUENCE [LARGE SCALE GENOMIC DNA]</scope>
    <source>
        <strain evidence="1 2">ALJD</strain>
    </source>
</reference>
<gene>
    <name evidence="1" type="ORF">B1C78_08500</name>
</gene>
<sequence length="93" mass="10342">MNELIRTLQALVGREAVVDGVRCQVIEILESGPRVVVRELDGAEIQANQFGDPQRRVPRTHTLPLKSGIRDDLHPVVRALAGEDLATRLRNLL</sequence>
<dbReference type="RefSeq" id="WP_077278727.1">
    <property type="nucleotide sequence ID" value="NZ_MVBK01000046.1"/>
</dbReference>
<dbReference type="OrthoDB" id="7066453at2"/>
<protein>
    <submittedName>
        <fullName evidence="1">Uncharacterized protein</fullName>
    </submittedName>
</protein>